<gene>
    <name evidence="2" type="ORF">CYMTET_16542</name>
</gene>
<dbReference type="Proteomes" id="UP001190700">
    <property type="component" value="Unassembled WGS sequence"/>
</dbReference>
<dbReference type="EMBL" id="LGRX02007294">
    <property type="protein sequence ID" value="KAK3275320.1"/>
    <property type="molecule type" value="Genomic_DNA"/>
</dbReference>
<dbReference type="Pfam" id="PF09353">
    <property type="entry name" value="DUF1995"/>
    <property type="match status" value="1"/>
</dbReference>
<dbReference type="PANTHER" id="PTHR34051">
    <property type="entry name" value="PROTEIN LOW PSII ACCUMULATION 3, CHLOROPLASTIC"/>
    <property type="match status" value="1"/>
</dbReference>
<dbReference type="InterPro" id="IPR044687">
    <property type="entry name" value="LPA3"/>
</dbReference>
<comment type="caution">
    <text evidence="2">The sequence shown here is derived from an EMBL/GenBank/DDBJ whole genome shotgun (WGS) entry which is preliminary data.</text>
</comment>
<name>A0AAE0GBS8_9CHLO</name>
<evidence type="ECO:0000313" key="2">
    <source>
        <dbReference type="EMBL" id="KAK3275320.1"/>
    </source>
</evidence>
<organism evidence="2 3">
    <name type="scientific">Cymbomonas tetramitiformis</name>
    <dbReference type="NCBI Taxonomy" id="36881"/>
    <lineage>
        <taxon>Eukaryota</taxon>
        <taxon>Viridiplantae</taxon>
        <taxon>Chlorophyta</taxon>
        <taxon>Pyramimonadophyceae</taxon>
        <taxon>Pyramimonadales</taxon>
        <taxon>Pyramimonadaceae</taxon>
        <taxon>Cymbomonas</taxon>
    </lineage>
</organism>
<accession>A0AAE0GBS8</accession>
<dbReference type="InterPro" id="IPR018962">
    <property type="entry name" value="DUF1995"/>
</dbReference>
<sequence>MSLKCLHVKSLQIADYREKCSYSCFQSRYSENKRSVSWSFGRASRPVHRKKFKKIVPCAANLVAFPSEYGAVTRQSQLAVEAAIKDGKKLIEVEFPALGLASVPGDSEGVSEMNESTRLLRGFCEMFVKSGQAENVRVFFPDAKEMAVAKDPSTGVKITGGTWETDGTFANSPFKLDFLTKPTALLELGIDFKEKFNERVEATDEILIAAYPSFNVNEIIAIEELYSSVAAASGQPIVVYNGEMDRVRSGYYPKLFYPKLGKLAENFLPKFETAYYIHNFKGTKSAVLFRAYPGPWQVLLRGSNGETTVVHTQETMPTLKEVALDILPRV</sequence>
<evidence type="ECO:0000313" key="3">
    <source>
        <dbReference type="Proteomes" id="UP001190700"/>
    </source>
</evidence>
<dbReference type="PANTHER" id="PTHR34051:SF1">
    <property type="entry name" value="PROTEIN LOW PSII ACCUMULATION 3, CHLOROPLASTIC"/>
    <property type="match status" value="1"/>
</dbReference>
<feature type="domain" description="DUF1995" evidence="1">
    <location>
        <begin position="66"/>
        <end position="323"/>
    </location>
</feature>
<reference evidence="2 3" key="1">
    <citation type="journal article" date="2015" name="Genome Biol. Evol.">
        <title>Comparative Genomics of a Bacterivorous Green Alga Reveals Evolutionary Causalities and Consequences of Phago-Mixotrophic Mode of Nutrition.</title>
        <authorList>
            <person name="Burns J.A."/>
            <person name="Paasch A."/>
            <person name="Narechania A."/>
            <person name="Kim E."/>
        </authorList>
    </citation>
    <scope>NUCLEOTIDE SEQUENCE [LARGE SCALE GENOMIC DNA]</scope>
    <source>
        <strain evidence="2 3">PLY_AMNH</strain>
    </source>
</reference>
<protein>
    <recommendedName>
        <fullName evidence="1">DUF1995 domain-containing protein</fullName>
    </recommendedName>
</protein>
<proteinExistence type="predicted"/>
<keyword evidence="3" id="KW-1185">Reference proteome</keyword>
<evidence type="ECO:0000259" key="1">
    <source>
        <dbReference type="Pfam" id="PF09353"/>
    </source>
</evidence>
<dbReference type="AlphaFoldDB" id="A0AAE0GBS8"/>